<dbReference type="InterPro" id="IPR050080">
    <property type="entry name" value="RNase_PH"/>
</dbReference>
<keyword evidence="4" id="KW-0271">Exosome</keyword>
<dbReference type="InterPro" id="IPR036345">
    <property type="entry name" value="ExoRNase_PH_dom2_sf"/>
</dbReference>
<dbReference type="InterPro" id="IPR001247">
    <property type="entry name" value="ExoRNase_PH_dom1"/>
</dbReference>
<dbReference type="GO" id="GO:0034475">
    <property type="term" value="P:U4 snRNA 3'-end processing"/>
    <property type="evidence" value="ECO:0007669"/>
    <property type="project" value="TreeGrafter"/>
</dbReference>
<dbReference type="EMBL" id="JAXCGZ010022647">
    <property type="protein sequence ID" value="KAK7028901.1"/>
    <property type="molecule type" value="Genomic_DNA"/>
</dbReference>
<accession>A0AAN8ZYS5</accession>
<sequence length="210" mass="22536">MSQHLCEIGYLSRSDGSSLYCIGGTVVLASVNGPGDVKASNRHYNRTQLDVCYSPSTGQSMIGERALESVISKTIEQAIIVHLHPRTAINVTLQEMQSDGLALSTSINAACLALLDAGVQMKSTFSAVTCCIASSGAIILEPTEAEIKESSAVVTFVFDGLEYNVLSAYQDGSLDSDTFNLCLIKCQLAAKDITAIFRKTIEDKHKFDKS</sequence>
<evidence type="ECO:0000256" key="3">
    <source>
        <dbReference type="ARBA" id="ARBA00022552"/>
    </source>
</evidence>
<evidence type="ECO:0000256" key="2">
    <source>
        <dbReference type="ARBA" id="ARBA00006678"/>
    </source>
</evidence>
<feature type="domain" description="Exoribonuclease phosphorolytic" evidence="6">
    <location>
        <begin position="6"/>
        <end position="119"/>
    </location>
</feature>
<protein>
    <submittedName>
        <fullName evidence="7">Exosome component 5</fullName>
    </submittedName>
</protein>
<comment type="caution">
    <text evidence="7">The sequence shown here is derived from an EMBL/GenBank/DDBJ whole genome shotgun (WGS) entry which is preliminary data.</text>
</comment>
<dbReference type="GO" id="GO:0071051">
    <property type="term" value="P:poly(A)-dependent snoRNA 3'-end processing"/>
    <property type="evidence" value="ECO:0007669"/>
    <property type="project" value="TreeGrafter"/>
</dbReference>
<proteinExistence type="inferred from homology"/>
<dbReference type="AlphaFoldDB" id="A0AAN8ZYS5"/>
<dbReference type="CDD" id="cd11372">
    <property type="entry name" value="RNase_PH_RRP46"/>
    <property type="match status" value="1"/>
</dbReference>
<reference evidence="7 8" key="1">
    <citation type="submission" date="2023-11" db="EMBL/GenBank/DDBJ databases">
        <title>Halocaridina rubra genome assembly.</title>
        <authorList>
            <person name="Smith C."/>
        </authorList>
    </citation>
    <scope>NUCLEOTIDE SEQUENCE [LARGE SCALE GENOMIC DNA]</scope>
    <source>
        <strain evidence="7">EP-1</strain>
        <tissue evidence="7">Whole</tissue>
    </source>
</reference>
<keyword evidence="5" id="KW-0539">Nucleus</keyword>
<dbReference type="InterPro" id="IPR027408">
    <property type="entry name" value="PNPase/RNase_PH_dom_sf"/>
</dbReference>
<name>A0AAN8ZYS5_HALRR</name>
<dbReference type="InterPro" id="IPR020568">
    <property type="entry name" value="Ribosomal_Su5_D2-typ_SF"/>
</dbReference>
<evidence type="ECO:0000256" key="1">
    <source>
        <dbReference type="ARBA" id="ARBA00004123"/>
    </source>
</evidence>
<dbReference type="PANTHER" id="PTHR11953:SF1">
    <property type="entry name" value="EXOSOME COMPLEX COMPONENT RRP46"/>
    <property type="match status" value="1"/>
</dbReference>
<gene>
    <name evidence="7" type="primary">EXOSC5</name>
    <name evidence="7" type="ORF">SK128_007912</name>
</gene>
<dbReference type="GO" id="GO:0000176">
    <property type="term" value="C:nuclear exosome (RNase complex)"/>
    <property type="evidence" value="ECO:0007669"/>
    <property type="project" value="TreeGrafter"/>
</dbReference>
<dbReference type="GO" id="GO:0003723">
    <property type="term" value="F:RNA binding"/>
    <property type="evidence" value="ECO:0007669"/>
    <property type="project" value="TreeGrafter"/>
</dbReference>
<dbReference type="GO" id="GO:0016075">
    <property type="term" value="P:rRNA catabolic process"/>
    <property type="evidence" value="ECO:0007669"/>
    <property type="project" value="TreeGrafter"/>
</dbReference>
<evidence type="ECO:0000313" key="8">
    <source>
        <dbReference type="Proteomes" id="UP001381693"/>
    </source>
</evidence>
<keyword evidence="3" id="KW-0698">rRNA processing</keyword>
<evidence type="ECO:0000256" key="5">
    <source>
        <dbReference type="ARBA" id="ARBA00023242"/>
    </source>
</evidence>
<comment type="similarity">
    <text evidence="2">Belongs to the RNase PH family.</text>
</comment>
<keyword evidence="8" id="KW-1185">Reference proteome</keyword>
<dbReference type="GO" id="GO:0005730">
    <property type="term" value="C:nucleolus"/>
    <property type="evidence" value="ECO:0007669"/>
    <property type="project" value="TreeGrafter"/>
</dbReference>
<dbReference type="GO" id="GO:0006364">
    <property type="term" value="P:rRNA processing"/>
    <property type="evidence" value="ECO:0007669"/>
    <property type="project" value="UniProtKB-KW"/>
</dbReference>
<dbReference type="SUPFAM" id="SSF54211">
    <property type="entry name" value="Ribosomal protein S5 domain 2-like"/>
    <property type="match status" value="1"/>
</dbReference>
<dbReference type="GO" id="GO:0071028">
    <property type="term" value="P:nuclear mRNA surveillance"/>
    <property type="evidence" value="ECO:0007669"/>
    <property type="project" value="TreeGrafter"/>
</dbReference>
<evidence type="ECO:0000256" key="4">
    <source>
        <dbReference type="ARBA" id="ARBA00022835"/>
    </source>
</evidence>
<dbReference type="Gene3D" id="3.30.230.70">
    <property type="entry name" value="GHMP Kinase, N-terminal domain"/>
    <property type="match status" value="1"/>
</dbReference>
<dbReference type="SUPFAM" id="SSF55666">
    <property type="entry name" value="Ribonuclease PH domain 2-like"/>
    <property type="match status" value="1"/>
</dbReference>
<dbReference type="Pfam" id="PF01138">
    <property type="entry name" value="RNase_PH"/>
    <property type="match status" value="1"/>
</dbReference>
<dbReference type="Proteomes" id="UP001381693">
    <property type="component" value="Unassembled WGS sequence"/>
</dbReference>
<dbReference type="PANTHER" id="PTHR11953">
    <property type="entry name" value="EXOSOME COMPLEX COMPONENT"/>
    <property type="match status" value="1"/>
</dbReference>
<comment type="subcellular location">
    <subcellularLocation>
        <location evidence="1">Nucleus</location>
    </subcellularLocation>
</comment>
<dbReference type="GO" id="GO:0000177">
    <property type="term" value="C:cytoplasmic exosome (RNase complex)"/>
    <property type="evidence" value="ECO:0007669"/>
    <property type="project" value="TreeGrafter"/>
</dbReference>
<evidence type="ECO:0000259" key="6">
    <source>
        <dbReference type="Pfam" id="PF01138"/>
    </source>
</evidence>
<evidence type="ECO:0000313" key="7">
    <source>
        <dbReference type="EMBL" id="KAK7028901.1"/>
    </source>
</evidence>
<organism evidence="7 8">
    <name type="scientific">Halocaridina rubra</name>
    <name type="common">Hawaiian red shrimp</name>
    <dbReference type="NCBI Taxonomy" id="373956"/>
    <lineage>
        <taxon>Eukaryota</taxon>
        <taxon>Metazoa</taxon>
        <taxon>Ecdysozoa</taxon>
        <taxon>Arthropoda</taxon>
        <taxon>Crustacea</taxon>
        <taxon>Multicrustacea</taxon>
        <taxon>Malacostraca</taxon>
        <taxon>Eumalacostraca</taxon>
        <taxon>Eucarida</taxon>
        <taxon>Decapoda</taxon>
        <taxon>Pleocyemata</taxon>
        <taxon>Caridea</taxon>
        <taxon>Atyoidea</taxon>
        <taxon>Atyidae</taxon>
        <taxon>Halocaridina</taxon>
    </lineage>
</organism>